<accession>A0A8J2V9M0</accession>
<organism evidence="2 3">
    <name type="scientific">Planktosalinus lacus</name>
    <dbReference type="NCBI Taxonomy" id="1526573"/>
    <lineage>
        <taxon>Bacteria</taxon>
        <taxon>Pseudomonadati</taxon>
        <taxon>Bacteroidota</taxon>
        <taxon>Flavobacteriia</taxon>
        <taxon>Flavobacteriales</taxon>
        <taxon>Flavobacteriaceae</taxon>
        <taxon>Planktosalinus</taxon>
    </lineage>
</organism>
<gene>
    <name evidence="2" type="ORF">GCM10011312_15020</name>
</gene>
<dbReference type="AlphaFoldDB" id="A0A8J2V9M0"/>
<comment type="caution">
    <text evidence="2">The sequence shown here is derived from an EMBL/GenBank/DDBJ whole genome shotgun (WGS) entry which is preliminary data.</text>
</comment>
<evidence type="ECO:0008006" key="4">
    <source>
        <dbReference type="Google" id="ProtNLM"/>
    </source>
</evidence>
<dbReference type="RefSeq" id="WP_188441150.1">
    <property type="nucleotide sequence ID" value="NZ_BMGK01000005.1"/>
</dbReference>
<evidence type="ECO:0000256" key="1">
    <source>
        <dbReference type="SAM" id="SignalP"/>
    </source>
</evidence>
<feature type="signal peptide" evidence="1">
    <location>
        <begin position="1"/>
        <end position="20"/>
    </location>
</feature>
<evidence type="ECO:0000313" key="2">
    <source>
        <dbReference type="EMBL" id="GGD92226.1"/>
    </source>
</evidence>
<keyword evidence="1" id="KW-0732">Signal</keyword>
<dbReference type="EMBL" id="BMGK01000005">
    <property type="protein sequence ID" value="GGD92226.1"/>
    <property type="molecule type" value="Genomic_DNA"/>
</dbReference>
<protein>
    <recommendedName>
        <fullName evidence="4">Outer membrane protein beta-barrel domain-containing protein</fullName>
    </recommendedName>
</protein>
<reference evidence="2" key="2">
    <citation type="submission" date="2020-09" db="EMBL/GenBank/DDBJ databases">
        <authorList>
            <person name="Sun Q."/>
            <person name="Zhou Y."/>
        </authorList>
    </citation>
    <scope>NUCLEOTIDE SEQUENCE</scope>
    <source>
        <strain evidence="2">CGMCC 1.12924</strain>
    </source>
</reference>
<feature type="chain" id="PRO_5035146099" description="Outer membrane protein beta-barrel domain-containing protein" evidence="1">
    <location>
        <begin position="21"/>
        <end position="170"/>
    </location>
</feature>
<reference evidence="2" key="1">
    <citation type="journal article" date="2014" name="Int. J. Syst. Evol. Microbiol.">
        <title>Complete genome sequence of Corynebacterium casei LMG S-19264T (=DSM 44701T), isolated from a smear-ripened cheese.</title>
        <authorList>
            <consortium name="US DOE Joint Genome Institute (JGI-PGF)"/>
            <person name="Walter F."/>
            <person name="Albersmeier A."/>
            <person name="Kalinowski J."/>
            <person name="Ruckert C."/>
        </authorList>
    </citation>
    <scope>NUCLEOTIDE SEQUENCE</scope>
    <source>
        <strain evidence="2">CGMCC 1.12924</strain>
    </source>
</reference>
<evidence type="ECO:0000313" key="3">
    <source>
        <dbReference type="Proteomes" id="UP000652231"/>
    </source>
</evidence>
<sequence>MKKRIIFLSFLFLAVCSMQAQQKQGVKFEGGLALPVGDNFVETTFGLGADISYLFNVVESFQMGPSAGFYNYFGKGSTLPPAMGGGTASDVQLAPLAVSSRYYVIKELFVGVDLGYGLRLDKDFEDESGFYYKPKIGFSFGPISTILSYSSVTGELDDFSAIHLGFEVAF</sequence>
<keyword evidence="3" id="KW-1185">Reference proteome</keyword>
<proteinExistence type="predicted"/>
<name>A0A8J2V9M0_9FLAO</name>
<dbReference type="Proteomes" id="UP000652231">
    <property type="component" value="Unassembled WGS sequence"/>
</dbReference>